<sequence>MLPENRRSPRARRLTASAAAVGLFLTAASATLPATSATATAAAPAARTVTGPLTVDEAVTEAKRSRKPVEATAAGTSTSTLTAQPDGTLELTQSAVPTRTRVDGQWKTLDPTLVRQADGSITAKVTTNQVRLSPGGTGPLAEMTSGDRALSLSVPLTLPAPTLSGPTATYPEILPGIDLSVRITPEGGFSHVFVVKDRTGAASPKLAALDLATTTKGVTLAADAAGNITGRDRAGRAVITAHAPRMWDSAAAVPAARGAFSSTVAPGRTARSAPIGVQAGKNRLRLIPDRRLLTDPTTTFPVYIDPTFTWTPVGESMSGWATISYQDQSTNYWKDTPDPIGRMQVGNAGSQRSNTLINFSVPHSTLAGAEIYDALFKIMNTRSWSCTAKTVYVYGPSATLSSSNATWNYWEGVSKGTAIDSKSFAYGYSGCNTNAVSFDVTSQIRTDVTNKRGTRTLWMVAANEATDTESWKEFLETSPTLTIRYNHKPNKPTGLTTSPKTACAGGSIVGDAGVSLYAPVSDRNGGTLGVSFKLWKSSDTTQTAVASSDPNLLTVSSGSTAVLVVPVDKLRTAAAGKQTGFSWKAQATDFRTPSDWSTTCTFTFDPTRPGQPTVTVPAGGTTIGQPATFTVSPAPNTTAPTSYLYQLNAGPPTEVAAVSGKATITLAPTRFTNTLTVTGLSAGGNVGESANATFNSRPAALAADGDMTGDDTPDLVTVGAINGIPAGVWLAPGGTGDSAVSATNIGARGNGVTENNSSADFNGGQVITGRFFGESLQDVLVYYPSGTNPGGAGILRANGEGSAIRAQESGNQQSIFREQLLDPDGNQPLQLANAGDSRRTSSTIPDLIGTSGNATAGYHLTYYPGFGIPGGYWGAFHTTALTPAGDSNWNNWTIATAQLSGGTAMFLWNRSTGALHLWADLTVNPDTGQLTYHPYALATNWNVGAALTLRAADINLDGTADLWTVGASATNTTWLVTNLSNGTGTVSAGATRTIVTPVHSWLLNDAEAGPISTARDSAGTLTATGTSGATWSDGDLFGSNAALNGSGGTLTTVSPAVNTAGEFTVSAWVKPDSLGGTVLSQDGSNAPGFRLWTEASDKSWRFAMARTDTATPTTDVVSGGAGSARAGIWVNIAATYKKSSGDMTLYLNGTSLGVTSHTSTWNSNGRFRIGSHRMSATTYGGWFAGDLAYVQTWNKADEIWVPLGTPVYGVGNSGLPYNGGFHVMARGTDNSLLHHIYDPATGWRPVRTAGGSLASSPTLIVHKGSVGIFARGSDNELKYRFLSSVTGWDDDWRTVPGQIEGRPALARTEDATFVLARSQGQISYRYLGNSGWNSDGTWRTLGSPNGVSVASDPVTAVFNGHLYVIVRGSDSQVWLRTFYPSFDPAGSSWTALPGLVTDTPTAAVRNGRLFILARGSTGEVRYSYQDAGAGTWSANHTLYGDITGSPTAITSSDNSLHVYARTAQGDFVYRYLNDDGWNDPTDPTRWRSISRPSGVTLTSSPTTINYGTTLFIAGRGSDANLYARSLGSGGWGSWSQLAGSHASIG</sequence>
<feature type="signal peptide" evidence="4">
    <location>
        <begin position="1"/>
        <end position="30"/>
    </location>
</feature>
<evidence type="ECO:0000256" key="4">
    <source>
        <dbReference type="SAM" id="SignalP"/>
    </source>
</evidence>
<feature type="chain" id="PRO_5038368688" description="LamG-like jellyroll fold domain-containing protein" evidence="4">
    <location>
        <begin position="31"/>
        <end position="1545"/>
    </location>
</feature>
<evidence type="ECO:0000313" key="6">
    <source>
        <dbReference type="EMBL" id="SCG34220.1"/>
    </source>
</evidence>
<accession>A0A1C5GK95</accession>
<dbReference type="EMBL" id="LT607751">
    <property type="protein sequence ID" value="SCG34220.1"/>
    <property type="molecule type" value="Genomic_DNA"/>
</dbReference>
<dbReference type="Proteomes" id="UP000198210">
    <property type="component" value="Chromosome I"/>
</dbReference>
<gene>
    <name evidence="6" type="ORF">GA0074704_0021</name>
</gene>
<feature type="region of interest" description="Disordered" evidence="3">
    <location>
        <begin position="60"/>
        <end position="80"/>
    </location>
</feature>
<dbReference type="InterPro" id="IPR058502">
    <property type="entry name" value="PLL-like_beta-prop"/>
</dbReference>
<dbReference type="Pfam" id="PF26607">
    <property type="entry name" value="DUF8189"/>
    <property type="match status" value="1"/>
</dbReference>
<evidence type="ECO:0000313" key="7">
    <source>
        <dbReference type="Proteomes" id="UP000198210"/>
    </source>
</evidence>
<keyword evidence="7" id="KW-1185">Reference proteome</keyword>
<dbReference type="SMART" id="SM00560">
    <property type="entry name" value="LamGL"/>
    <property type="match status" value="1"/>
</dbReference>
<dbReference type="InterPro" id="IPR006558">
    <property type="entry name" value="LamG-like"/>
</dbReference>
<feature type="region of interest" description="Disordered" evidence="3">
    <location>
        <begin position="826"/>
        <end position="845"/>
    </location>
</feature>
<feature type="compositionally biased region" description="Low complexity" evidence="3">
    <location>
        <begin position="71"/>
        <end position="80"/>
    </location>
</feature>
<organism evidence="6 7">
    <name type="scientific">Micromonospora siamensis</name>
    <dbReference type="NCBI Taxonomy" id="299152"/>
    <lineage>
        <taxon>Bacteria</taxon>
        <taxon>Bacillati</taxon>
        <taxon>Actinomycetota</taxon>
        <taxon>Actinomycetes</taxon>
        <taxon>Micromonosporales</taxon>
        <taxon>Micromonosporaceae</taxon>
        <taxon>Micromonospora</taxon>
    </lineage>
</organism>
<reference evidence="6 7" key="1">
    <citation type="submission" date="2016-06" db="EMBL/GenBank/DDBJ databases">
        <authorList>
            <person name="Kjaerup R.B."/>
            <person name="Dalgaard T.S."/>
            <person name="Juul-Madsen H.R."/>
        </authorList>
    </citation>
    <scope>NUCLEOTIDE SEQUENCE [LARGE SCALE GENOMIC DNA]</scope>
    <source>
        <strain evidence="6 7">DSM 45097</strain>
    </source>
</reference>
<keyword evidence="2" id="KW-1015">Disulfide bond</keyword>
<dbReference type="InterPro" id="IPR013320">
    <property type="entry name" value="ConA-like_dom_sf"/>
</dbReference>
<protein>
    <recommendedName>
        <fullName evidence="5">LamG-like jellyroll fold domain-containing protein</fullName>
    </recommendedName>
</protein>
<evidence type="ECO:0000259" key="5">
    <source>
        <dbReference type="SMART" id="SM00560"/>
    </source>
</evidence>
<dbReference type="Gene3D" id="2.120.10.70">
    <property type="entry name" value="Fucose-specific lectin"/>
    <property type="match status" value="1"/>
</dbReference>
<name>A0A1C5GK95_9ACTN</name>
<evidence type="ECO:0000256" key="1">
    <source>
        <dbReference type="ARBA" id="ARBA00022729"/>
    </source>
</evidence>
<dbReference type="Gene3D" id="2.60.120.200">
    <property type="match status" value="1"/>
</dbReference>
<evidence type="ECO:0000256" key="2">
    <source>
        <dbReference type="ARBA" id="ARBA00023157"/>
    </source>
</evidence>
<dbReference type="RefSeq" id="WP_157743559.1">
    <property type="nucleotide sequence ID" value="NZ_JBHLYF010000033.1"/>
</dbReference>
<keyword evidence="1 4" id="KW-0732">Signal</keyword>
<dbReference type="Pfam" id="PF13385">
    <property type="entry name" value="Laminin_G_3"/>
    <property type="match status" value="1"/>
</dbReference>
<dbReference type="SUPFAM" id="SSF89372">
    <property type="entry name" value="Fucose-specific lectin"/>
    <property type="match status" value="1"/>
</dbReference>
<evidence type="ECO:0000256" key="3">
    <source>
        <dbReference type="SAM" id="MobiDB-lite"/>
    </source>
</evidence>
<feature type="domain" description="LamG-like jellyroll fold" evidence="5">
    <location>
        <begin position="1061"/>
        <end position="1198"/>
    </location>
</feature>
<dbReference type="SUPFAM" id="SSF49899">
    <property type="entry name" value="Concanavalin A-like lectins/glucanases"/>
    <property type="match status" value="1"/>
</dbReference>
<feature type="compositionally biased region" description="Basic and acidic residues" evidence="3">
    <location>
        <begin position="60"/>
        <end position="69"/>
    </location>
</feature>
<proteinExistence type="predicted"/>